<accession>A0A8S9VAV6</accession>
<proteinExistence type="predicted"/>
<name>A0A8S9VAV6_PHYIN</name>
<dbReference type="AlphaFoldDB" id="A0A8S9VAV6"/>
<reference evidence="1" key="1">
    <citation type="submission" date="2020-03" db="EMBL/GenBank/DDBJ databases">
        <title>Hybrid Assembly of Korean Phytophthora infestans isolates.</title>
        <authorList>
            <person name="Prokchorchik M."/>
            <person name="Lee Y."/>
            <person name="Seo J."/>
            <person name="Cho J.-H."/>
            <person name="Park Y.-E."/>
            <person name="Jang D.-C."/>
            <person name="Im J.-S."/>
            <person name="Choi J.-G."/>
            <person name="Park H.-J."/>
            <person name="Lee G.-B."/>
            <person name="Lee Y.-G."/>
            <person name="Hong S.-Y."/>
            <person name="Cho K."/>
            <person name="Sohn K.H."/>
        </authorList>
    </citation>
    <scope>NUCLEOTIDE SEQUENCE</scope>
    <source>
        <strain evidence="1">KR_2_A2</strain>
    </source>
</reference>
<evidence type="ECO:0000313" key="1">
    <source>
        <dbReference type="EMBL" id="KAF4150135.1"/>
    </source>
</evidence>
<organism evidence="1 2">
    <name type="scientific">Phytophthora infestans</name>
    <name type="common">Potato late blight agent</name>
    <name type="synonym">Botrytis infestans</name>
    <dbReference type="NCBI Taxonomy" id="4787"/>
    <lineage>
        <taxon>Eukaryota</taxon>
        <taxon>Sar</taxon>
        <taxon>Stramenopiles</taxon>
        <taxon>Oomycota</taxon>
        <taxon>Peronosporomycetes</taxon>
        <taxon>Peronosporales</taxon>
        <taxon>Peronosporaceae</taxon>
        <taxon>Phytophthora</taxon>
    </lineage>
</organism>
<sequence length="195" mass="22712">MASPVDLCSVPASSGCQFVVSKGKSSPKKRLRTSHSKSQAGLVVNNNEDEIAQQRRSSHVSLQRKKELAATLLQRHVQVWLLRRQETVRTQEVQKLRGELRKAAIRLLQRCVIRNQQIEEIRRFASLRRQQKQQEDGRQRQLVHDWLQVSKNKTKIRAQRFNIREWSFKNFSAFATIAKEAINPAFTICISKWQL</sequence>
<comment type="caution">
    <text evidence="1">The sequence shown here is derived from an EMBL/GenBank/DDBJ whole genome shotgun (WGS) entry which is preliminary data.</text>
</comment>
<gene>
    <name evidence="1" type="ORF">GN958_ATG00761</name>
</gene>
<dbReference type="EMBL" id="JAACNO010000100">
    <property type="protein sequence ID" value="KAF4150135.1"/>
    <property type="molecule type" value="Genomic_DNA"/>
</dbReference>
<dbReference type="Proteomes" id="UP000704712">
    <property type="component" value="Unassembled WGS sequence"/>
</dbReference>
<evidence type="ECO:0000313" key="2">
    <source>
        <dbReference type="Proteomes" id="UP000704712"/>
    </source>
</evidence>
<protein>
    <submittedName>
        <fullName evidence="1">Uncharacterized protein</fullName>
    </submittedName>
</protein>